<accession>A0A922M9P0</accession>
<organism evidence="1 2">
    <name type="scientific">Spodoptera exigua</name>
    <name type="common">Beet armyworm</name>
    <name type="synonym">Noctua fulgens</name>
    <dbReference type="NCBI Taxonomy" id="7107"/>
    <lineage>
        <taxon>Eukaryota</taxon>
        <taxon>Metazoa</taxon>
        <taxon>Ecdysozoa</taxon>
        <taxon>Arthropoda</taxon>
        <taxon>Hexapoda</taxon>
        <taxon>Insecta</taxon>
        <taxon>Pterygota</taxon>
        <taxon>Neoptera</taxon>
        <taxon>Endopterygota</taxon>
        <taxon>Lepidoptera</taxon>
        <taxon>Glossata</taxon>
        <taxon>Ditrysia</taxon>
        <taxon>Noctuoidea</taxon>
        <taxon>Noctuidae</taxon>
        <taxon>Amphipyrinae</taxon>
        <taxon>Spodoptera</taxon>
    </lineage>
</organism>
<dbReference type="Proteomes" id="UP000814243">
    <property type="component" value="Unassembled WGS sequence"/>
</dbReference>
<dbReference type="EMBL" id="JACEFF010000704">
    <property type="protein sequence ID" value="KAH9632573.1"/>
    <property type="molecule type" value="Genomic_DNA"/>
</dbReference>
<evidence type="ECO:0000313" key="2">
    <source>
        <dbReference type="Proteomes" id="UP000814243"/>
    </source>
</evidence>
<comment type="caution">
    <text evidence="1">The sequence shown here is derived from an EMBL/GenBank/DDBJ whole genome shotgun (WGS) entry which is preliminary data.</text>
</comment>
<dbReference type="AlphaFoldDB" id="A0A922M9P0"/>
<sequence>MYWIKDDCDEVLDHGDVKIMEEQLANAIESIVNCPSCALGTNAIVWSTDV</sequence>
<proteinExistence type="predicted"/>
<gene>
    <name evidence="1" type="ORF">HF086_012380</name>
</gene>
<reference evidence="1" key="1">
    <citation type="journal article" date="2021" name="G3 (Bethesda)">
        <title>Genome and transcriptome analysis of the beet armyworm Spodoptera exigua reveals targets for pest control. .</title>
        <authorList>
            <person name="Simon S."/>
            <person name="Breeschoten T."/>
            <person name="Jansen H.J."/>
            <person name="Dirks R.P."/>
            <person name="Schranz M.E."/>
            <person name="Ros V.I.D."/>
        </authorList>
    </citation>
    <scope>NUCLEOTIDE SEQUENCE</scope>
    <source>
        <strain evidence="1">TB_SE_WUR_2020</strain>
    </source>
</reference>
<evidence type="ECO:0000313" key="1">
    <source>
        <dbReference type="EMBL" id="KAH9632573.1"/>
    </source>
</evidence>
<protein>
    <submittedName>
        <fullName evidence="1">Uncharacterized protein</fullName>
    </submittedName>
</protein>
<name>A0A922M9P0_SPOEX</name>